<dbReference type="InterPro" id="IPR012698">
    <property type="entry name" value="PEnolPyrv_PMutase_core"/>
</dbReference>
<dbReference type="EMBL" id="CP123443">
    <property type="protein sequence ID" value="WGK68720.1"/>
    <property type="molecule type" value="Genomic_DNA"/>
</dbReference>
<evidence type="ECO:0000256" key="1">
    <source>
        <dbReference type="ARBA" id="ARBA00022679"/>
    </source>
</evidence>
<dbReference type="InterPro" id="IPR050385">
    <property type="entry name" value="Archaeal_FAD_synthase"/>
</dbReference>
<dbReference type="SUPFAM" id="SSF52374">
    <property type="entry name" value="Nucleotidylyl transferase"/>
    <property type="match status" value="1"/>
</dbReference>
<dbReference type="SUPFAM" id="SSF51621">
    <property type="entry name" value="Phosphoenolpyruvate/pyruvate domain"/>
    <property type="match status" value="1"/>
</dbReference>
<name>A0ABY8MFE4_9SPIO</name>
<gene>
    <name evidence="6" type="primary">aepX</name>
    <name evidence="6" type="ORF">P0082_09550</name>
</gene>
<keyword evidence="2" id="KW-0548">Nucleotidyltransferase</keyword>
<dbReference type="InterPro" id="IPR004821">
    <property type="entry name" value="Cyt_trans-like"/>
</dbReference>
<dbReference type="NCBIfam" id="TIGR00125">
    <property type="entry name" value="cyt_tran_rel"/>
    <property type="match status" value="1"/>
</dbReference>
<dbReference type="Pfam" id="PF01467">
    <property type="entry name" value="CTP_transf_like"/>
    <property type="match status" value="1"/>
</dbReference>
<protein>
    <recommendedName>
        <fullName evidence="4">phosphoenolpyruvate mutase</fullName>
        <ecNumber evidence="4">5.4.2.9</ecNumber>
    </recommendedName>
</protein>
<dbReference type="RefSeq" id="WP_326926906.1">
    <property type="nucleotide sequence ID" value="NZ_CP123443.1"/>
</dbReference>
<dbReference type="InterPro" id="IPR015813">
    <property type="entry name" value="Pyrv/PenolPyrv_kinase-like_dom"/>
</dbReference>
<dbReference type="Pfam" id="PF13714">
    <property type="entry name" value="PEP_mutase"/>
    <property type="match status" value="1"/>
</dbReference>
<dbReference type="PANTHER" id="PTHR43793:SF1">
    <property type="entry name" value="FAD SYNTHASE"/>
    <property type="match status" value="1"/>
</dbReference>
<keyword evidence="7" id="KW-1185">Reference proteome</keyword>
<dbReference type="InterPro" id="IPR014729">
    <property type="entry name" value="Rossmann-like_a/b/a_fold"/>
</dbReference>
<proteinExistence type="predicted"/>
<keyword evidence="1" id="KW-0808">Transferase</keyword>
<dbReference type="GO" id="GO:0050188">
    <property type="term" value="F:phosphoenolpyruvate mutase activity"/>
    <property type="evidence" value="ECO:0007669"/>
    <property type="project" value="UniProtKB-EC"/>
</dbReference>
<organism evidence="6 7">
    <name type="scientific">Candidatus Haliotispira prima</name>
    <dbReference type="NCBI Taxonomy" id="3034016"/>
    <lineage>
        <taxon>Bacteria</taxon>
        <taxon>Pseudomonadati</taxon>
        <taxon>Spirochaetota</taxon>
        <taxon>Spirochaetia</taxon>
        <taxon>Spirochaetales</taxon>
        <taxon>Spirochaetaceae</taxon>
        <taxon>Candidatus Haliotispira</taxon>
    </lineage>
</organism>
<accession>A0ABY8MFE4</accession>
<evidence type="ECO:0000313" key="6">
    <source>
        <dbReference type="EMBL" id="WGK68720.1"/>
    </source>
</evidence>
<evidence type="ECO:0000256" key="4">
    <source>
        <dbReference type="ARBA" id="ARBA00024063"/>
    </source>
</evidence>
<evidence type="ECO:0000259" key="5">
    <source>
        <dbReference type="Pfam" id="PF01467"/>
    </source>
</evidence>
<sequence length="432" mass="48476">MKKVYVSMSGDIIHHGHIRVIEKAREYGEVTIGLLTDKAITEYKRLPHLRFEQRRQVLENVRGVSQVLPQQDWDDSIMVRELKPDYVVHGDDWKQAPMDIFRNRVLEALSEWGGELVEVPYTRDISSSDIVKNISGTGITPTMRLQSLKRLIAAKDIVRVIESHNGLSGLIAENASVERDGKIVCFDGMWSSSLTDSTSRGKPDIEAVDVTSRLVTINDIFEVTTKPMIYDGDTGGKLEHFPFTVRTLERVGISAVIVEDKTGLKKNSLLGNEVSQKQDSIEGFCTKIQAGLKARINPEFMIVTRIESLILDAGMDDAIARAEAYIGAGADAVMIHSRHKNPAEVYEFCARFHRLSKTVPLIVVPTSYDEVYEHELIDHGINVCIYANHMLRSAYPAMWDVAHKILKHGRACEVREQCLSIKDILKLVPGTI</sequence>
<dbReference type="EC" id="5.4.2.9" evidence="4"/>
<evidence type="ECO:0000313" key="7">
    <source>
        <dbReference type="Proteomes" id="UP001228690"/>
    </source>
</evidence>
<dbReference type="Gene3D" id="3.20.20.60">
    <property type="entry name" value="Phosphoenolpyruvate-binding domains"/>
    <property type="match status" value="1"/>
</dbReference>
<dbReference type="CDD" id="cd00377">
    <property type="entry name" value="ICL_PEPM"/>
    <property type="match status" value="1"/>
</dbReference>
<dbReference type="Proteomes" id="UP001228690">
    <property type="component" value="Chromosome"/>
</dbReference>
<keyword evidence="3 6" id="KW-0413">Isomerase</keyword>
<feature type="domain" description="Cytidyltransferase-like" evidence="5">
    <location>
        <begin position="11"/>
        <end position="132"/>
    </location>
</feature>
<reference evidence="6 7" key="1">
    <citation type="submission" date="2023-04" db="EMBL/GenBank/DDBJ databases">
        <title>Spirochaete genome identified in red abalone sample constitutes a novel genus.</title>
        <authorList>
            <person name="Sharma S.P."/>
            <person name="Purcell C.M."/>
            <person name="Hyde J.R."/>
            <person name="Severin A.J."/>
        </authorList>
    </citation>
    <scope>NUCLEOTIDE SEQUENCE [LARGE SCALE GENOMIC DNA]</scope>
    <source>
        <strain evidence="6 7">SP-2023</strain>
    </source>
</reference>
<dbReference type="PANTHER" id="PTHR43793">
    <property type="entry name" value="FAD SYNTHASE"/>
    <property type="match status" value="1"/>
</dbReference>
<dbReference type="InterPro" id="IPR040442">
    <property type="entry name" value="Pyrv_kinase-like_dom_sf"/>
</dbReference>
<dbReference type="NCBIfam" id="TIGR02320">
    <property type="entry name" value="PEP_mutase"/>
    <property type="match status" value="1"/>
</dbReference>
<evidence type="ECO:0000256" key="2">
    <source>
        <dbReference type="ARBA" id="ARBA00022695"/>
    </source>
</evidence>
<dbReference type="InterPro" id="IPR039556">
    <property type="entry name" value="ICL/PEPM"/>
</dbReference>
<evidence type="ECO:0000256" key="3">
    <source>
        <dbReference type="ARBA" id="ARBA00023235"/>
    </source>
</evidence>
<dbReference type="Gene3D" id="3.40.50.620">
    <property type="entry name" value="HUPs"/>
    <property type="match status" value="1"/>
</dbReference>